<dbReference type="Proteomes" id="UP000494330">
    <property type="component" value="Unassembled WGS sequence"/>
</dbReference>
<gene>
    <name evidence="5" type="ORF">BPA30113_02926</name>
</gene>
<dbReference type="InterPro" id="IPR045851">
    <property type="entry name" value="AMP-bd_C_sf"/>
</dbReference>
<sequence length="523" mass="56311">MPSTDISVVVKRHAEAQPARTALISGQRRTSYAELDRRVDQVANGLMEAGLRRQDHIAILDLNSDHFYEIWLGSARAGVVCVALNARIAAAEVASVLRDCRPRVLFVGAAYAEMIEALRSTLDFVEKIVVTGAAFEQWRDAQSATPHGTQADGEDVCLQLYTSGTTGVPKGVQLTNDNVRAAFEPSDRTMPSPWTSLRSTDVVLQVLPHGHVAGSGFGLAGLHNGATLVIAREFNPPELIAVIERESVTTVVMVPVMIDALMGALAARPDGGDACRSLDHIIYGAAPMATATLLRALKLFPAAGFGQLYGLTETSGPITYLSPADHRAIAAGDERLALSCGRRMPDVEVRVVDGDGNEVFPGQVGEIVCRARQVMKGYWDRDADNAAVLRGGWFHTGDIGSVDENGYFQLHDRKRDMIITGGENVYPAEVENALHGHPDVAEAAVFGVPDGKWGEAVRAAVVLKPGASASEADLVAYLKARLAGFKVPKTIDFAESLPRNATGKILRRILREPFWKDEARHVA</sequence>
<dbReference type="EMBL" id="CABVQD010000008">
    <property type="protein sequence ID" value="VWB65514.1"/>
    <property type="molecule type" value="Genomic_DNA"/>
</dbReference>
<evidence type="ECO:0000256" key="2">
    <source>
        <dbReference type="ARBA" id="ARBA00022598"/>
    </source>
</evidence>
<proteinExistence type="inferred from homology"/>
<accession>A0A6J5DGU5</accession>
<evidence type="ECO:0000259" key="4">
    <source>
        <dbReference type="Pfam" id="PF13193"/>
    </source>
</evidence>
<dbReference type="GO" id="GO:0016878">
    <property type="term" value="F:acid-thiol ligase activity"/>
    <property type="evidence" value="ECO:0007669"/>
    <property type="project" value="UniProtKB-ARBA"/>
</dbReference>
<dbReference type="InterPro" id="IPR050237">
    <property type="entry name" value="ATP-dep_AMP-bd_enzyme"/>
</dbReference>
<keyword evidence="6" id="KW-1185">Reference proteome</keyword>
<evidence type="ECO:0000313" key="6">
    <source>
        <dbReference type="Proteomes" id="UP000494330"/>
    </source>
</evidence>
<dbReference type="AlphaFoldDB" id="A0A6J5DGU5"/>
<dbReference type="PANTHER" id="PTHR43767:SF1">
    <property type="entry name" value="NONRIBOSOMAL PEPTIDE SYNTHASE PES1 (EUROFUNG)-RELATED"/>
    <property type="match status" value="1"/>
</dbReference>
<organism evidence="5 6">
    <name type="scientific">Burkholderia paludis</name>
    <dbReference type="NCBI Taxonomy" id="1506587"/>
    <lineage>
        <taxon>Bacteria</taxon>
        <taxon>Pseudomonadati</taxon>
        <taxon>Pseudomonadota</taxon>
        <taxon>Betaproteobacteria</taxon>
        <taxon>Burkholderiales</taxon>
        <taxon>Burkholderiaceae</taxon>
        <taxon>Burkholderia</taxon>
        <taxon>Burkholderia cepacia complex</taxon>
    </lineage>
</organism>
<reference evidence="5 6" key="1">
    <citation type="submission" date="2019-09" db="EMBL/GenBank/DDBJ databases">
        <authorList>
            <person name="Depoorter E."/>
        </authorList>
    </citation>
    <scope>NUCLEOTIDE SEQUENCE [LARGE SCALE GENOMIC DNA]</scope>
    <source>
        <strain evidence="5">LMG 30113</strain>
    </source>
</reference>
<feature type="domain" description="AMP-dependent synthetase/ligase" evidence="3">
    <location>
        <begin position="11"/>
        <end position="379"/>
    </location>
</feature>
<dbReference type="Gene3D" id="3.30.300.30">
    <property type="match status" value="1"/>
</dbReference>
<evidence type="ECO:0000259" key="3">
    <source>
        <dbReference type="Pfam" id="PF00501"/>
    </source>
</evidence>
<dbReference type="FunFam" id="3.30.300.30:FF:000008">
    <property type="entry name" value="2,3-dihydroxybenzoate-AMP ligase"/>
    <property type="match status" value="1"/>
</dbReference>
<dbReference type="RefSeq" id="WP_160257541.1">
    <property type="nucleotide sequence ID" value="NZ_CABVQD010000008.1"/>
</dbReference>
<dbReference type="Pfam" id="PF13193">
    <property type="entry name" value="AMP-binding_C"/>
    <property type="match status" value="1"/>
</dbReference>
<keyword evidence="2" id="KW-0436">Ligase</keyword>
<protein>
    <submittedName>
        <fullName evidence="5">AMP-dependent synthetase</fullName>
    </submittedName>
</protein>
<dbReference type="InterPro" id="IPR042099">
    <property type="entry name" value="ANL_N_sf"/>
</dbReference>
<dbReference type="SUPFAM" id="SSF56801">
    <property type="entry name" value="Acetyl-CoA synthetase-like"/>
    <property type="match status" value="1"/>
</dbReference>
<dbReference type="NCBIfam" id="NF004837">
    <property type="entry name" value="PRK06187.1"/>
    <property type="match status" value="1"/>
</dbReference>
<dbReference type="InterPro" id="IPR025110">
    <property type="entry name" value="AMP-bd_C"/>
</dbReference>
<feature type="domain" description="AMP-binding enzyme C-terminal" evidence="4">
    <location>
        <begin position="429"/>
        <end position="504"/>
    </location>
</feature>
<evidence type="ECO:0000256" key="1">
    <source>
        <dbReference type="ARBA" id="ARBA00006432"/>
    </source>
</evidence>
<dbReference type="InterPro" id="IPR000873">
    <property type="entry name" value="AMP-dep_synth/lig_dom"/>
</dbReference>
<comment type="similarity">
    <text evidence="1">Belongs to the ATP-dependent AMP-binding enzyme family.</text>
</comment>
<evidence type="ECO:0000313" key="5">
    <source>
        <dbReference type="EMBL" id="VWB65514.1"/>
    </source>
</evidence>
<name>A0A6J5DGU5_9BURK</name>
<dbReference type="Pfam" id="PF00501">
    <property type="entry name" value="AMP-binding"/>
    <property type="match status" value="1"/>
</dbReference>
<dbReference type="PANTHER" id="PTHR43767">
    <property type="entry name" value="LONG-CHAIN-FATTY-ACID--COA LIGASE"/>
    <property type="match status" value="1"/>
</dbReference>
<dbReference type="Gene3D" id="3.40.50.12780">
    <property type="entry name" value="N-terminal domain of ligase-like"/>
    <property type="match status" value="1"/>
</dbReference>